<reference evidence="2 3" key="1">
    <citation type="submission" date="2019-07" db="EMBL/GenBank/DDBJ databases">
        <title>Genomics analysis of Aphanomyces spp. identifies a new class of oomycete effector associated with host adaptation.</title>
        <authorList>
            <person name="Gaulin E."/>
        </authorList>
    </citation>
    <scope>NUCLEOTIDE SEQUENCE [LARGE SCALE GENOMIC DNA]</scope>
    <source>
        <strain evidence="2 3">ATCC 201684</strain>
    </source>
</reference>
<dbReference type="Proteomes" id="UP000481153">
    <property type="component" value="Unassembled WGS sequence"/>
</dbReference>
<sequence length="173" mass="19746">MVQRLEAMEAEFCNNVEHLTKKLESEYQSQLNECQQRLTMACCKLKTTENTSTTHAFPSSLRRKSCRAAIDRSRFLPTSFSPEMLERAKKALASKSKPAHETESKTWPTAPLSPNREKPSTWKHGISRESTEETRSIARKLDSRFLNPAEAKELMTLQDVLGKTTAWMEKALL</sequence>
<feature type="region of interest" description="Disordered" evidence="1">
    <location>
        <begin position="89"/>
        <end position="134"/>
    </location>
</feature>
<protein>
    <submittedName>
        <fullName evidence="2">Uncharacterized protein</fullName>
    </submittedName>
</protein>
<accession>A0A6G0XYV7</accession>
<name>A0A6G0XYV7_9STRA</name>
<evidence type="ECO:0000313" key="2">
    <source>
        <dbReference type="EMBL" id="KAF0745716.1"/>
    </source>
</evidence>
<dbReference type="VEuPathDB" id="FungiDB:AeMF1_015448"/>
<dbReference type="AlphaFoldDB" id="A0A6G0XYV7"/>
<dbReference type="EMBL" id="VJMJ01000001">
    <property type="protein sequence ID" value="KAF0745716.1"/>
    <property type="molecule type" value="Genomic_DNA"/>
</dbReference>
<gene>
    <name evidence="2" type="ORF">Ae201684_000165</name>
</gene>
<evidence type="ECO:0000313" key="3">
    <source>
        <dbReference type="Proteomes" id="UP000481153"/>
    </source>
</evidence>
<evidence type="ECO:0000256" key="1">
    <source>
        <dbReference type="SAM" id="MobiDB-lite"/>
    </source>
</evidence>
<organism evidence="2 3">
    <name type="scientific">Aphanomyces euteiches</name>
    <dbReference type="NCBI Taxonomy" id="100861"/>
    <lineage>
        <taxon>Eukaryota</taxon>
        <taxon>Sar</taxon>
        <taxon>Stramenopiles</taxon>
        <taxon>Oomycota</taxon>
        <taxon>Saprolegniomycetes</taxon>
        <taxon>Saprolegniales</taxon>
        <taxon>Verrucalvaceae</taxon>
        <taxon>Aphanomyces</taxon>
    </lineage>
</organism>
<feature type="compositionally biased region" description="Basic and acidic residues" evidence="1">
    <location>
        <begin position="115"/>
        <end position="134"/>
    </location>
</feature>
<comment type="caution">
    <text evidence="2">The sequence shown here is derived from an EMBL/GenBank/DDBJ whole genome shotgun (WGS) entry which is preliminary data.</text>
</comment>
<keyword evidence="3" id="KW-1185">Reference proteome</keyword>
<proteinExistence type="predicted"/>